<keyword evidence="2" id="KW-1185">Reference proteome</keyword>
<dbReference type="Proteomes" id="UP000821866">
    <property type="component" value="Chromosome 11"/>
</dbReference>
<accession>A0A9J6EKM2</accession>
<proteinExistence type="predicted"/>
<comment type="caution">
    <text evidence="1">The sequence shown here is derived from an EMBL/GenBank/DDBJ whole genome shotgun (WGS) entry which is preliminary data.</text>
</comment>
<dbReference type="InterPro" id="IPR004244">
    <property type="entry name" value="Transposase_22"/>
</dbReference>
<dbReference type="AlphaFoldDB" id="A0A9J6EKM2"/>
<dbReference type="PANTHER" id="PTHR11505">
    <property type="entry name" value="L1 TRANSPOSABLE ELEMENT-RELATED"/>
    <property type="match status" value="1"/>
</dbReference>
<dbReference type="EMBL" id="JABSTU010000003">
    <property type="protein sequence ID" value="KAH8035051.1"/>
    <property type="molecule type" value="Genomic_DNA"/>
</dbReference>
<gene>
    <name evidence="1" type="ORF">HPB51_004292</name>
</gene>
<sequence length="458" mass="51320">MRTRVSGSVEIPVHSTIPPGVDNHQFLHQQPWSSTTIINATIFGGGTAYKHFPEEACLGHDTGSGMERLPCLLLQAFLLISTPDVLPDAAFLCGVTSCSVEIPVHSTIPPGVDNHQFLHQQPWSSTTIINATIFGGGTAYKHFPEEACLGHDTGSGMERLPCLLLQVSYLDRSCCPRSSNRCFLMVSCPSELFLMFERCKNWFRMYTNSLFLLLSGDVESNPGPNTNEVLTTVLATVQRIDSRQEEILNDLRALKLWQTSVDDELKQISSRMHAVEVDVMALKQNDGSSTSLSQISGVNICEKIKAIESRCEDAENRLRRSNLLFFGLPDEPSESWFSSEQKVIQLCSEHLGITLQSSQVERAHRLGRYNSDKCRPIITKFAFFKDKHSIMEMGHKLKGTLFAIREDFAPQTRFARKKLLEFGKAKNVPFKLSVDKLRIDNVTYVYDAINDKITPASQ</sequence>
<protein>
    <submittedName>
        <fullName evidence="1">Uncharacterized protein</fullName>
    </submittedName>
</protein>
<evidence type="ECO:0000313" key="1">
    <source>
        <dbReference type="EMBL" id="KAH8035051.1"/>
    </source>
</evidence>
<evidence type="ECO:0000313" key="2">
    <source>
        <dbReference type="Proteomes" id="UP000821866"/>
    </source>
</evidence>
<organism evidence="1 2">
    <name type="scientific">Rhipicephalus microplus</name>
    <name type="common">Cattle tick</name>
    <name type="synonym">Boophilus microplus</name>
    <dbReference type="NCBI Taxonomy" id="6941"/>
    <lineage>
        <taxon>Eukaryota</taxon>
        <taxon>Metazoa</taxon>
        <taxon>Ecdysozoa</taxon>
        <taxon>Arthropoda</taxon>
        <taxon>Chelicerata</taxon>
        <taxon>Arachnida</taxon>
        <taxon>Acari</taxon>
        <taxon>Parasitiformes</taxon>
        <taxon>Ixodida</taxon>
        <taxon>Ixodoidea</taxon>
        <taxon>Ixodidae</taxon>
        <taxon>Rhipicephalinae</taxon>
        <taxon>Rhipicephalus</taxon>
        <taxon>Boophilus</taxon>
    </lineage>
</organism>
<name>A0A9J6EKM2_RHIMP</name>
<reference evidence="1" key="2">
    <citation type="submission" date="2021-09" db="EMBL/GenBank/DDBJ databases">
        <authorList>
            <person name="Jia N."/>
            <person name="Wang J."/>
            <person name="Shi W."/>
            <person name="Du L."/>
            <person name="Sun Y."/>
            <person name="Zhan W."/>
            <person name="Jiang J."/>
            <person name="Wang Q."/>
            <person name="Zhang B."/>
            <person name="Ji P."/>
            <person name="Sakyi L.B."/>
            <person name="Cui X."/>
            <person name="Yuan T."/>
            <person name="Jiang B."/>
            <person name="Yang W."/>
            <person name="Lam T.T.-Y."/>
            <person name="Chang Q."/>
            <person name="Ding S."/>
            <person name="Wang X."/>
            <person name="Zhu J."/>
            <person name="Ruan X."/>
            <person name="Zhao L."/>
            <person name="Wei J."/>
            <person name="Que T."/>
            <person name="Du C."/>
            <person name="Cheng J."/>
            <person name="Dai P."/>
            <person name="Han X."/>
            <person name="Huang E."/>
            <person name="Gao Y."/>
            <person name="Liu J."/>
            <person name="Shao H."/>
            <person name="Ye R."/>
            <person name="Li L."/>
            <person name="Wei W."/>
            <person name="Wang X."/>
            <person name="Wang C."/>
            <person name="Huo Q."/>
            <person name="Li W."/>
            <person name="Guo W."/>
            <person name="Chen H."/>
            <person name="Chen S."/>
            <person name="Zhou L."/>
            <person name="Zhou L."/>
            <person name="Ni X."/>
            <person name="Tian J."/>
            <person name="Zhou Y."/>
            <person name="Sheng Y."/>
            <person name="Liu T."/>
            <person name="Pan Y."/>
            <person name="Xia L."/>
            <person name="Li J."/>
            <person name="Zhao F."/>
            <person name="Cao W."/>
        </authorList>
    </citation>
    <scope>NUCLEOTIDE SEQUENCE</scope>
    <source>
        <strain evidence="1">Rmic-2018</strain>
        <tissue evidence="1">Larvae</tissue>
    </source>
</reference>
<dbReference type="Gene3D" id="3.30.70.1820">
    <property type="entry name" value="L1 transposable element, RRM domain"/>
    <property type="match status" value="1"/>
</dbReference>
<reference evidence="1" key="1">
    <citation type="journal article" date="2020" name="Cell">
        <title>Large-Scale Comparative Analyses of Tick Genomes Elucidate Their Genetic Diversity and Vector Capacities.</title>
        <authorList>
            <consortium name="Tick Genome and Microbiome Consortium (TIGMIC)"/>
            <person name="Jia N."/>
            <person name="Wang J."/>
            <person name="Shi W."/>
            <person name="Du L."/>
            <person name="Sun Y."/>
            <person name="Zhan W."/>
            <person name="Jiang J.F."/>
            <person name="Wang Q."/>
            <person name="Zhang B."/>
            <person name="Ji P."/>
            <person name="Bell-Sakyi L."/>
            <person name="Cui X.M."/>
            <person name="Yuan T.T."/>
            <person name="Jiang B.G."/>
            <person name="Yang W.F."/>
            <person name="Lam T.T."/>
            <person name="Chang Q.C."/>
            <person name="Ding S.J."/>
            <person name="Wang X.J."/>
            <person name="Zhu J.G."/>
            <person name="Ruan X.D."/>
            <person name="Zhao L."/>
            <person name="Wei J.T."/>
            <person name="Ye R.Z."/>
            <person name="Que T.C."/>
            <person name="Du C.H."/>
            <person name="Zhou Y.H."/>
            <person name="Cheng J.X."/>
            <person name="Dai P.F."/>
            <person name="Guo W.B."/>
            <person name="Han X.H."/>
            <person name="Huang E.J."/>
            <person name="Li L.F."/>
            <person name="Wei W."/>
            <person name="Gao Y.C."/>
            <person name="Liu J.Z."/>
            <person name="Shao H.Z."/>
            <person name="Wang X."/>
            <person name="Wang C.C."/>
            <person name="Yang T.C."/>
            <person name="Huo Q.B."/>
            <person name="Li W."/>
            <person name="Chen H.Y."/>
            <person name="Chen S.E."/>
            <person name="Zhou L.G."/>
            <person name="Ni X.B."/>
            <person name="Tian J.H."/>
            <person name="Sheng Y."/>
            <person name="Liu T."/>
            <person name="Pan Y.S."/>
            <person name="Xia L.Y."/>
            <person name="Li J."/>
            <person name="Zhao F."/>
            <person name="Cao W.C."/>
        </authorList>
    </citation>
    <scope>NUCLEOTIDE SEQUENCE</scope>
    <source>
        <strain evidence="1">Rmic-2018</strain>
    </source>
</reference>
<dbReference type="VEuPathDB" id="VectorBase:LOC119167766"/>